<reference evidence="2 3" key="1">
    <citation type="submission" date="2014-11" db="EMBL/GenBank/DDBJ databases">
        <title>Whole genome shotgun sequence of Sphingomonas parapaucimobilis NBRC 15100.</title>
        <authorList>
            <person name="Katano-Makiyama Y."/>
            <person name="Hosoyama A."/>
            <person name="Hashimoto M."/>
            <person name="Hosoyama Y."/>
            <person name="Noguchi M."/>
            <person name="Numata M."/>
            <person name="Tsuchikane K."/>
            <person name="Hirakata S."/>
            <person name="Uohara A."/>
            <person name="Shimodaira J."/>
            <person name="Ohji S."/>
            <person name="Ichikawa N."/>
            <person name="Kimura A."/>
            <person name="Yamazoe A."/>
            <person name="Fujita N."/>
        </authorList>
    </citation>
    <scope>NUCLEOTIDE SEQUENCE [LARGE SCALE GENOMIC DNA]</scope>
    <source>
        <strain evidence="2 3">NBRC 15100</strain>
    </source>
</reference>
<evidence type="ECO:0000256" key="1">
    <source>
        <dbReference type="SAM" id="MobiDB-lite"/>
    </source>
</evidence>
<sequence length="82" mass="9136">MFEIGRDYRITTGFGDHEGSSVSTVVAFEAPLLKVTAHGKETILNTASPSFVSAEKQLTPEEEMERLEDMPDWLRRGTPPAR</sequence>
<dbReference type="EMBL" id="BBPI01000110">
    <property type="protein sequence ID" value="GAM02983.1"/>
    <property type="molecule type" value="Genomic_DNA"/>
</dbReference>
<keyword evidence="3" id="KW-1185">Reference proteome</keyword>
<evidence type="ECO:0000313" key="3">
    <source>
        <dbReference type="Proteomes" id="UP000032305"/>
    </source>
</evidence>
<feature type="region of interest" description="Disordered" evidence="1">
    <location>
        <begin position="54"/>
        <end position="82"/>
    </location>
</feature>
<dbReference type="AlphaFoldDB" id="A0A0A1WC87"/>
<name>A0A0A1WC87_9SPHN</name>
<dbReference type="eggNOG" id="ENOG503129M">
    <property type="taxonomic scope" value="Bacteria"/>
</dbReference>
<evidence type="ECO:0000313" key="2">
    <source>
        <dbReference type="EMBL" id="GAM02983.1"/>
    </source>
</evidence>
<accession>A0A0A1WC87</accession>
<dbReference type="RefSeq" id="WP_042491497.1">
    <property type="nucleotide sequence ID" value="NZ_BBPI01000110.1"/>
</dbReference>
<proteinExistence type="predicted"/>
<gene>
    <name evidence="2" type="ORF">SP5_110_00110</name>
</gene>
<organism evidence="2 3">
    <name type="scientific">Sphingomonas parapaucimobilis NBRC 15100</name>
    <dbReference type="NCBI Taxonomy" id="1219049"/>
    <lineage>
        <taxon>Bacteria</taxon>
        <taxon>Pseudomonadati</taxon>
        <taxon>Pseudomonadota</taxon>
        <taxon>Alphaproteobacteria</taxon>
        <taxon>Sphingomonadales</taxon>
        <taxon>Sphingomonadaceae</taxon>
        <taxon>Sphingomonas</taxon>
    </lineage>
</organism>
<protein>
    <submittedName>
        <fullName evidence="2">Uncharacterized protein</fullName>
    </submittedName>
</protein>
<dbReference type="OrthoDB" id="8450384at2"/>
<comment type="caution">
    <text evidence="2">The sequence shown here is derived from an EMBL/GenBank/DDBJ whole genome shotgun (WGS) entry which is preliminary data.</text>
</comment>
<dbReference type="Proteomes" id="UP000032305">
    <property type="component" value="Unassembled WGS sequence"/>
</dbReference>